<dbReference type="AlphaFoldDB" id="A0A6J4HTK0"/>
<reference evidence="3" key="1">
    <citation type="submission" date="2020-02" db="EMBL/GenBank/DDBJ databases">
        <authorList>
            <person name="Meier V. D."/>
        </authorList>
    </citation>
    <scope>NUCLEOTIDE SEQUENCE</scope>
    <source>
        <strain evidence="3">AVDCRST_MAG42</strain>
    </source>
</reference>
<evidence type="ECO:0000259" key="1">
    <source>
        <dbReference type="Pfam" id="PF06202"/>
    </source>
</evidence>
<dbReference type="InterPro" id="IPR032790">
    <property type="entry name" value="GDE_C"/>
</dbReference>
<evidence type="ECO:0000313" key="3">
    <source>
        <dbReference type="EMBL" id="CAA9232486.1"/>
    </source>
</evidence>
<feature type="domain" description="Glycogen debranching enzyme C-terminal" evidence="1">
    <location>
        <begin position="286"/>
        <end position="644"/>
    </location>
</feature>
<protein>
    <submittedName>
        <fullName evidence="3">GH133 / GH13_25 / GH78</fullName>
    </submittedName>
</protein>
<feature type="domain" description="Glycogen debranching enzyme bacterial and archaeal type N-terminal" evidence="2">
    <location>
        <begin position="17"/>
        <end position="218"/>
    </location>
</feature>
<dbReference type="GO" id="GO:0004135">
    <property type="term" value="F:amylo-alpha-1,6-glucosidase activity"/>
    <property type="evidence" value="ECO:0007669"/>
    <property type="project" value="InterPro"/>
</dbReference>
<dbReference type="GO" id="GO:0005980">
    <property type="term" value="P:glycogen catabolic process"/>
    <property type="evidence" value="ECO:0007669"/>
    <property type="project" value="InterPro"/>
</dbReference>
<dbReference type="InterPro" id="IPR008928">
    <property type="entry name" value="6-hairpin_glycosidase_sf"/>
</dbReference>
<dbReference type="EMBL" id="CADCTA010000053">
    <property type="protein sequence ID" value="CAA9232486.1"/>
    <property type="molecule type" value="Genomic_DNA"/>
</dbReference>
<evidence type="ECO:0000259" key="2">
    <source>
        <dbReference type="Pfam" id="PF12439"/>
    </source>
</evidence>
<dbReference type="FunFam" id="1.50.10.10:FF:000073">
    <property type="entry name" value="Glycogen debranching enzyme, hypothetical (TreX-like)"/>
    <property type="match status" value="1"/>
</dbReference>
<dbReference type="InterPro" id="IPR024742">
    <property type="entry name" value="Glycogen_debranch_N"/>
</dbReference>
<accession>A0A6J4HTK0</accession>
<proteinExistence type="predicted"/>
<dbReference type="InterPro" id="IPR010401">
    <property type="entry name" value="AGL/Gdb1"/>
</dbReference>
<dbReference type="Gene3D" id="1.50.10.10">
    <property type="match status" value="1"/>
</dbReference>
<sequence>MNPTPITDAQRRSSISREWLVTNGIGGYASGLLDGPNTRSYHGLLIAALHAPIGRMVMWSHLSERVDAHESQLVGFRLELGLPVWRFRCGAAEIERRIFLPYLQNTVVITYQLVAGDRATLELEPALDFRKHGHAVSRTLAHTYTCRAAGAIHEIAAAESTLPALRLRVCAPSCQFADKPRLIDAVRYPEERDRGYPDASQLWSPGTFRLLLAAGETVAVIGSTELVATVQSVSPPDALRLEQERRRALLGQAGAAARDEFGAQLVLAADQFLIRPIGRAEHDRAQAAEEITARTVIAGYHWFTDWGRDTMISFEGLTLTTGRFAEARQILLTFASYVRDGLIPNLFPDGDTEGLYHTADATLWFFHAVSRYVGASGDTGLARELLPTLSEIADAHLRGTKFNIHVDPADGLLVQGEDGYQLTWMDAKVDSWVVTPRRGKAVEINALWYNALRLLAGWMRDANNPEAAARYEEHAARARRSFNERFWSEEGGYLYDVVDGETGDDPACRPNQVFAISLDHPVLDEHRWASVLHVVERELLTPVGLRSLSPRHPDYKASYFGDLRTRDAAYHQGTVWGWLIGPFVDAWLKVHRGRVAESRQFLRAFAQHLSEAGVGSISEIFDADEPHAPRGCIAQAWSVAEVLRCCCAGGDGIR</sequence>
<dbReference type="InterPro" id="IPR012341">
    <property type="entry name" value="6hp_glycosidase-like_sf"/>
</dbReference>
<dbReference type="PANTHER" id="PTHR10569">
    <property type="entry name" value="GLYCOGEN DEBRANCHING ENZYME"/>
    <property type="match status" value="1"/>
</dbReference>
<name>A0A6J4HTK0_9BACT</name>
<dbReference type="GO" id="GO:0004134">
    <property type="term" value="F:4-alpha-glucanotransferase activity"/>
    <property type="evidence" value="ECO:0007669"/>
    <property type="project" value="InterPro"/>
</dbReference>
<gene>
    <name evidence="3" type="ORF">AVDCRST_MAG42-1207</name>
</gene>
<organism evidence="3">
    <name type="scientific">uncultured Chthoniobacterales bacterium</name>
    <dbReference type="NCBI Taxonomy" id="1836801"/>
    <lineage>
        <taxon>Bacteria</taxon>
        <taxon>Pseudomonadati</taxon>
        <taxon>Verrucomicrobiota</taxon>
        <taxon>Spartobacteria</taxon>
        <taxon>Chthoniobacterales</taxon>
        <taxon>environmental samples</taxon>
    </lineage>
</organism>
<dbReference type="PANTHER" id="PTHR10569:SF2">
    <property type="entry name" value="GLYCOGEN DEBRANCHING ENZYME"/>
    <property type="match status" value="1"/>
</dbReference>
<dbReference type="SUPFAM" id="SSF48208">
    <property type="entry name" value="Six-hairpin glycosidases"/>
    <property type="match status" value="1"/>
</dbReference>
<dbReference type="Pfam" id="PF12439">
    <property type="entry name" value="GDE_N"/>
    <property type="match status" value="1"/>
</dbReference>
<dbReference type="Pfam" id="PF06202">
    <property type="entry name" value="GDE_C"/>
    <property type="match status" value="1"/>
</dbReference>